<proteinExistence type="predicted"/>
<feature type="compositionally biased region" description="Polar residues" evidence="1">
    <location>
        <begin position="1"/>
        <end position="14"/>
    </location>
</feature>
<evidence type="ECO:0000256" key="1">
    <source>
        <dbReference type="SAM" id="MobiDB-lite"/>
    </source>
</evidence>
<reference evidence="2" key="1">
    <citation type="submission" date="2020-03" db="EMBL/GenBank/DDBJ databases">
        <title>Draft Genome Sequence of Cylindrodendrum hubeiense.</title>
        <authorList>
            <person name="Buettner E."/>
            <person name="Kellner H."/>
        </authorList>
    </citation>
    <scope>NUCLEOTIDE SEQUENCE</scope>
    <source>
        <strain evidence="2">IHI 201604</strain>
    </source>
</reference>
<name>A0A9P5H5J5_9HYPO</name>
<comment type="caution">
    <text evidence="2">The sequence shown here is derived from an EMBL/GenBank/DDBJ whole genome shotgun (WGS) entry which is preliminary data.</text>
</comment>
<dbReference type="EMBL" id="JAANBB010000359">
    <property type="protein sequence ID" value="KAF7543552.1"/>
    <property type="molecule type" value="Genomic_DNA"/>
</dbReference>
<keyword evidence="3" id="KW-1185">Reference proteome</keyword>
<evidence type="ECO:0000313" key="2">
    <source>
        <dbReference type="EMBL" id="KAF7543552.1"/>
    </source>
</evidence>
<dbReference type="AlphaFoldDB" id="A0A9P5H5J5"/>
<evidence type="ECO:0000313" key="3">
    <source>
        <dbReference type="Proteomes" id="UP000722485"/>
    </source>
</evidence>
<sequence>MTSNDKTTESSEVNGSDLDSADEYVQRARIKDFSKPTSAPWAVVISHEDFQKLMKGFYPKDMDDKWVVQTDGPDEQGFYTAKFARSWTSFLIVSLKIQVELGENGEVLSDRSPQIQEVSWELDRKRWGSRPDEPYTDKDAKEIAIALCQGRLGFTLPE</sequence>
<dbReference type="OrthoDB" id="4521980at2759"/>
<accession>A0A9P5H5J5</accession>
<feature type="region of interest" description="Disordered" evidence="1">
    <location>
        <begin position="1"/>
        <end position="20"/>
    </location>
</feature>
<protein>
    <submittedName>
        <fullName evidence="2">Uncharacterized protein</fullName>
    </submittedName>
</protein>
<gene>
    <name evidence="2" type="ORF">G7Z17_g10652</name>
</gene>
<dbReference type="Proteomes" id="UP000722485">
    <property type="component" value="Unassembled WGS sequence"/>
</dbReference>
<organism evidence="2 3">
    <name type="scientific">Cylindrodendrum hubeiense</name>
    <dbReference type="NCBI Taxonomy" id="595255"/>
    <lineage>
        <taxon>Eukaryota</taxon>
        <taxon>Fungi</taxon>
        <taxon>Dikarya</taxon>
        <taxon>Ascomycota</taxon>
        <taxon>Pezizomycotina</taxon>
        <taxon>Sordariomycetes</taxon>
        <taxon>Hypocreomycetidae</taxon>
        <taxon>Hypocreales</taxon>
        <taxon>Nectriaceae</taxon>
        <taxon>Cylindrodendrum</taxon>
    </lineage>
</organism>